<dbReference type="OrthoDB" id="1807504at2"/>
<organism evidence="3 4">
    <name type="scientific">Desulfofundulus thermobenzoicus</name>
    <dbReference type="NCBI Taxonomy" id="29376"/>
    <lineage>
        <taxon>Bacteria</taxon>
        <taxon>Bacillati</taxon>
        <taxon>Bacillota</taxon>
        <taxon>Clostridia</taxon>
        <taxon>Eubacteriales</taxon>
        <taxon>Peptococcaceae</taxon>
        <taxon>Desulfofundulus</taxon>
    </lineage>
</organism>
<evidence type="ECO:0000256" key="2">
    <source>
        <dbReference type="SAM" id="MobiDB-lite"/>
    </source>
</evidence>
<accession>A0A6N7IRU6</accession>
<comment type="caution">
    <text evidence="3">The sequence shown here is derived from an EMBL/GenBank/DDBJ whole genome shotgun (WGS) entry which is preliminary data.</text>
</comment>
<dbReference type="AlphaFoldDB" id="A0A6N7IRU6"/>
<reference evidence="3 4" key="1">
    <citation type="submission" date="2019-10" db="EMBL/GenBank/DDBJ databases">
        <title>Comparative genomics of sulfur disproportionating microorganisms.</title>
        <authorList>
            <person name="Ward L.M."/>
            <person name="Bertran E."/>
            <person name="Johnston D."/>
        </authorList>
    </citation>
    <scope>NUCLEOTIDE SEQUENCE [LARGE SCALE GENOMIC DNA]</scope>
    <source>
        <strain evidence="3 4">DSM 14055</strain>
    </source>
</reference>
<feature type="coiled-coil region" evidence="1">
    <location>
        <begin position="35"/>
        <end position="62"/>
    </location>
</feature>
<dbReference type="Proteomes" id="UP000441717">
    <property type="component" value="Unassembled WGS sequence"/>
</dbReference>
<name>A0A6N7IRU6_9FIRM</name>
<evidence type="ECO:0000313" key="3">
    <source>
        <dbReference type="EMBL" id="MQL52772.1"/>
    </source>
</evidence>
<gene>
    <name evidence="3" type="ORF">GFC01_10960</name>
</gene>
<evidence type="ECO:0000313" key="4">
    <source>
        <dbReference type="Proteomes" id="UP000441717"/>
    </source>
</evidence>
<evidence type="ECO:0000256" key="1">
    <source>
        <dbReference type="SAM" id="Coils"/>
    </source>
</evidence>
<dbReference type="EMBL" id="WHYR01000028">
    <property type="protein sequence ID" value="MQL52772.1"/>
    <property type="molecule type" value="Genomic_DNA"/>
</dbReference>
<proteinExistence type="predicted"/>
<feature type="region of interest" description="Disordered" evidence="2">
    <location>
        <begin position="96"/>
        <end position="116"/>
    </location>
</feature>
<sequence>MKDMLAKLVKESMEYPALIKKIAGEMNELEDQFLVEQDLENREKLRNNIGHTERELECLRSRQAAAVATINLLAALIGAGKAEDAQVVLAALSGGKPEPAQQNDGSKPAQKAKDQEELKSGLFTIDGTKPGKKEGTVWAEAIDADGVKFSICAKNGDGKALTEAVGKQAKVRYRTLGKDKLFAVKVEIAG</sequence>
<keyword evidence="4" id="KW-1185">Reference proteome</keyword>
<dbReference type="RefSeq" id="WP_152947202.1">
    <property type="nucleotide sequence ID" value="NZ_WHYR01000028.1"/>
</dbReference>
<keyword evidence="1" id="KW-0175">Coiled coil</keyword>
<protein>
    <submittedName>
        <fullName evidence="3">Uncharacterized protein</fullName>
    </submittedName>
</protein>